<sequence>MIATFTALLLAHVLADFVFQPDWMVARKGNVFILLLHAAIVLVFSTAALGGIWEVALVVATAHLAIDAIKAWALPRTFTAFAIDQSAHVATIAAAAYYWSGAFDAGLWAPWGDQALAPALILSGFIVTVFAGGFAVGLLTTRFQEEVPQDGLADAGRLIGRLERTLIFLLVFIEQPAGIGFLIAAKSILRFDTAAQGQKAGEYVIIGTLASFAWAMAAAYGTVALLEIAAAGP</sequence>
<dbReference type="EMBL" id="JAHRWL010000002">
    <property type="protein sequence ID" value="MBV2360670.1"/>
    <property type="molecule type" value="Genomic_DNA"/>
</dbReference>
<keyword evidence="1" id="KW-0472">Membrane</keyword>
<dbReference type="RefSeq" id="WP_217778969.1">
    <property type="nucleotide sequence ID" value="NZ_JAHRWL010000002.1"/>
</dbReference>
<organism evidence="2 3">
    <name type="scientific">Thalassococcus arenae</name>
    <dbReference type="NCBI Taxonomy" id="2851652"/>
    <lineage>
        <taxon>Bacteria</taxon>
        <taxon>Pseudomonadati</taxon>
        <taxon>Pseudomonadota</taxon>
        <taxon>Alphaproteobacteria</taxon>
        <taxon>Rhodobacterales</taxon>
        <taxon>Roseobacteraceae</taxon>
        <taxon>Thalassococcus</taxon>
    </lineage>
</organism>
<feature type="transmembrane region" description="Helical" evidence="1">
    <location>
        <begin position="119"/>
        <end position="139"/>
    </location>
</feature>
<gene>
    <name evidence="2" type="ORF">KUH32_12860</name>
</gene>
<dbReference type="InterPro" id="IPR021737">
    <property type="entry name" value="Phage_phiKZ_Orf197"/>
</dbReference>
<evidence type="ECO:0000313" key="2">
    <source>
        <dbReference type="EMBL" id="MBV2360670.1"/>
    </source>
</evidence>
<keyword evidence="1" id="KW-1133">Transmembrane helix</keyword>
<keyword evidence="1" id="KW-0812">Transmembrane</keyword>
<dbReference type="Pfam" id="PF11750">
    <property type="entry name" value="DUF3307"/>
    <property type="match status" value="1"/>
</dbReference>
<name>A0ABS6N9I0_9RHOB</name>
<reference evidence="2" key="1">
    <citation type="submission" date="2021-06" db="EMBL/GenBank/DDBJ databases">
        <title>Thalassococcus sp. CAU 1522 isolated from sea sand, Republic of Korea.</title>
        <authorList>
            <person name="Kim W."/>
        </authorList>
    </citation>
    <scope>NUCLEOTIDE SEQUENCE</scope>
    <source>
        <strain evidence="2">CAU 1522</strain>
    </source>
</reference>
<protein>
    <submittedName>
        <fullName evidence="2">DUF3307 domain-containing protein</fullName>
    </submittedName>
</protein>
<dbReference type="Proteomes" id="UP001166293">
    <property type="component" value="Unassembled WGS sequence"/>
</dbReference>
<keyword evidence="3" id="KW-1185">Reference proteome</keyword>
<feature type="transmembrane region" description="Helical" evidence="1">
    <location>
        <begin position="39"/>
        <end position="66"/>
    </location>
</feature>
<proteinExistence type="predicted"/>
<comment type="caution">
    <text evidence="2">The sequence shown here is derived from an EMBL/GenBank/DDBJ whole genome shotgun (WGS) entry which is preliminary data.</text>
</comment>
<feature type="transmembrane region" description="Helical" evidence="1">
    <location>
        <begin position="204"/>
        <end position="226"/>
    </location>
</feature>
<accession>A0ABS6N9I0</accession>
<evidence type="ECO:0000256" key="1">
    <source>
        <dbReference type="SAM" id="Phobius"/>
    </source>
</evidence>
<feature type="transmembrane region" description="Helical" evidence="1">
    <location>
        <begin position="166"/>
        <end position="184"/>
    </location>
</feature>
<evidence type="ECO:0000313" key="3">
    <source>
        <dbReference type="Proteomes" id="UP001166293"/>
    </source>
</evidence>